<reference evidence="4" key="1">
    <citation type="journal article" date="2019" name="Int. J. Syst. Evol. Microbiol.">
        <title>The Global Catalogue of Microorganisms (GCM) 10K type strain sequencing project: providing services to taxonomists for standard genome sequencing and annotation.</title>
        <authorList>
            <consortium name="The Broad Institute Genomics Platform"/>
            <consortium name="The Broad Institute Genome Sequencing Center for Infectious Disease"/>
            <person name="Wu L."/>
            <person name="Ma J."/>
        </authorList>
    </citation>
    <scope>NUCLEOTIDE SEQUENCE [LARGE SCALE GENOMIC DNA]</scope>
    <source>
        <strain evidence="4">KACC 11904</strain>
    </source>
</reference>
<dbReference type="Pfam" id="PF04715">
    <property type="entry name" value="Anth_synt_I_N"/>
    <property type="match status" value="1"/>
</dbReference>
<dbReference type="InterPro" id="IPR015890">
    <property type="entry name" value="Chorismate_C"/>
</dbReference>
<evidence type="ECO:0000259" key="2">
    <source>
        <dbReference type="Pfam" id="PF04715"/>
    </source>
</evidence>
<evidence type="ECO:0000259" key="1">
    <source>
        <dbReference type="Pfam" id="PF00425"/>
    </source>
</evidence>
<dbReference type="SUPFAM" id="SSF56322">
    <property type="entry name" value="ADC synthase"/>
    <property type="match status" value="1"/>
</dbReference>
<dbReference type="RefSeq" id="WP_270880295.1">
    <property type="nucleotide sequence ID" value="NZ_JAQFVF010000032.1"/>
</dbReference>
<keyword evidence="4" id="KW-1185">Reference proteome</keyword>
<dbReference type="EMBL" id="JBHSMJ010000062">
    <property type="protein sequence ID" value="MFC5452625.1"/>
    <property type="molecule type" value="Genomic_DNA"/>
</dbReference>
<protein>
    <submittedName>
        <fullName evidence="3">Anthranilate synthase component I family protein</fullName>
    </submittedName>
</protein>
<feature type="domain" description="Chorismate-utilising enzyme C-terminal" evidence="1">
    <location>
        <begin position="253"/>
        <end position="506"/>
    </location>
</feature>
<comment type="caution">
    <text evidence="3">The sequence shown here is derived from an EMBL/GenBank/DDBJ whole genome shotgun (WGS) entry which is preliminary data.</text>
</comment>
<dbReference type="PANTHER" id="PTHR11236">
    <property type="entry name" value="AMINOBENZOATE/ANTHRANILATE SYNTHASE"/>
    <property type="match status" value="1"/>
</dbReference>
<proteinExistence type="predicted"/>
<dbReference type="Proteomes" id="UP001596044">
    <property type="component" value="Unassembled WGS sequence"/>
</dbReference>
<dbReference type="Pfam" id="PF00425">
    <property type="entry name" value="Chorismate_bind"/>
    <property type="match status" value="1"/>
</dbReference>
<organism evidence="3 4">
    <name type="scientific">Paenibacillus aestuarii</name>
    <dbReference type="NCBI Taxonomy" id="516965"/>
    <lineage>
        <taxon>Bacteria</taxon>
        <taxon>Bacillati</taxon>
        <taxon>Bacillota</taxon>
        <taxon>Bacilli</taxon>
        <taxon>Bacillales</taxon>
        <taxon>Paenibacillaceae</taxon>
        <taxon>Paenibacillus</taxon>
    </lineage>
</organism>
<name>A0ABW0KGL8_9BACL</name>
<dbReference type="PANTHER" id="PTHR11236:SF41">
    <property type="entry name" value="AMINODEOXYCHORISMATE SYNTHASE COMPONENT 1"/>
    <property type="match status" value="1"/>
</dbReference>
<dbReference type="InterPro" id="IPR006805">
    <property type="entry name" value="Anth_synth_I_N"/>
</dbReference>
<dbReference type="PRINTS" id="PR00095">
    <property type="entry name" value="ANTSNTHASEI"/>
</dbReference>
<dbReference type="Gene3D" id="3.60.120.10">
    <property type="entry name" value="Anthranilate synthase"/>
    <property type="match status" value="1"/>
</dbReference>
<accession>A0ABW0KGL8</accession>
<evidence type="ECO:0000313" key="4">
    <source>
        <dbReference type="Proteomes" id="UP001596044"/>
    </source>
</evidence>
<feature type="domain" description="Anthranilate synthase component I N-terminal" evidence="2">
    <location>
        <begin position="45"/>
        <end position="179"/>
    </location>
</feature>
<sequence length="524" mass="58474">MILTTMEQWRRWVSTSTMLPYVIKIGLADDRVASWEGAWKQAAADSFVLESGKGGRYTCFGLRPTSTISGKGNNAEITINATPIDNMHGLTSSYQSSVTRVQGAPLDVVKQWMAPYVSPKVEGAPKFLGGCVGYWSYDVIRTIEKLPEQTFDDLAIPDYSFAMYDQVWTLDHVDKSLFVAVHMPILGIQAGDDGGLQRLYDQAHERAEDMLSRWHAIRAGNWSSDAPQTEGMTREQMHIDVERIEGVQPAFRKDDFMNAVERIQAYISQGDVFQVNLSVRQSRKLSTSPEAIYEALRVVNPSPYMGLLRFAGFALVSGSPELLVQLEDGVLRTRPIAGTRPRGKDEQDDLRLAGELVDNDKERAEHVMLVDLERNDLGRIAKFGSVRVKDFMVIEYYSHVMHIVSEVVGELAEGKDAYDVIAATFPGGTITGAPKIRTMEIIEELEPVRRGPYTGSMGWIDYNGNMEFNIIIRTLVAVDGMGHIQAGAGIVIDSVPEREYVESLNKAKAMWKAIEYSERSMSRA</sequence>
<dbReference type="InterPro" id="IPR005801">
    <property type="entry name" value="ADC_synthase"/>
</dbReference>
<evidence type="ECO:0000313" key="3">
    <source>
        <dbReference type="EMBL" id="MFC5452625.1"/>
    </source>
</evidence>
<dbReference type="InterPro" id="IPR019999">
    <property type="entry name" value="Anth_synth_I-like"/>
</dbReference>
<gene>
    <name evidence="3" type="ORF">ACFPOG_30945</name>
</gene>